<accession>A0A238Z9G8</accession>
<keyword evidence="7" id="KW-0645">Protease</keyword>
<proteinExistence type="predicted"/>
<evidence type="ECO:0000256" key="1">
    <source>
        <dbReference type="ARBA" id="ARBA00004141"/>
    </source>
</evidence>
<keyword evidence="4 5" id="KW-0472">Membrane</keyword>
<evidence type="ECO:0000313" key="8">
    <source>
        <dbReference type="Proteomes" id="UP000198324"/>
    </source>
</evidence>
<dbReference type="InterPro" id="IPR050925">
    <property type="entry name" value="Rhomboid_protease_S54"/>
</dbReference>
<feature type="transmembrane region" description="Helical" evidence="5">
    <location>
        <begin position="12"/>
        <end position="31"/>
    </location>
</feature>
<dbReference type="GO" id="GO:0004252">
    <property type="term" value="F:serine-type endopeptidase activity"/>
    <property type="evidence" value="ECO:0007669"/>
    <property type="project" value="InterPro"/>
</dbReference>
<evidence type="ECO:0000259" key="6">
    <source>
        <dbReference type="Pfam" id="PF01694"/>
    </source>
</evidence>
<gene>
    <name evidence="7" type="ORF">SAMN04488503_1336</name>
</gene>
<dbReference type="AlphaFoldDB" id="A0A238Z9G8"/>
<name>A0A238Z9G8_9BACT</name>
<evidence type="ECO:0000313" key="7">
    <source>
        <dbReference type="EMBL" id="SNR79638.1"/>
    </source>
</evidence>
<dbReference type="EMBL" id="FZOC01000002">
    <property type="protein sequence ID" value="SNR79638.1"/>
    <property type="molecule type" value="Genomic_DNA"/>
</dbReference>
<dbReference type="PANTHER" id="PTHR43731:SF26">
    <property type="entry name" value="RHOMBOID-LIKE PROTEIN 10, CHLOROPLASTIC"/>
    <property type="match status" value="1"/>
</dbReference>
<feature type="transmembrane region" description="Helical" evidence="5">
    <location>
        <begin position="72"/>
        <end position="96"/>
    </location>
</feature>
<evidence type="ECO:0000256" key="3">
    <source>
        <dbReference type="ARBA" id="ARBA00022989"/>
    </source>
</evidence>
<keyword evidence="2 5" id="KW-0812">Transmembrane</keyword>
<keyword evidence="8" id="KW-1185">Reference proteome</keyword>
<dbReference type="InterPro" id="IPR022764">
    <property type="entry name" value="Peptidase_S54_rhomboid_dom"/>
</dbReference>
<evidence type="ECO:0000256" key="5">
    <source>
        <dbReference type="SAM" id="Phobius"/>
    </source>
</evidence>
<evidence type="ECO:0000256" key="2">
    <source>
        <dbReference type="ARBA" id="ARBA00022692"/>
    </source>
</evidence>
<dbReference type="GO" id="GO:0006508">
    <property type="term" value="P:proteolysis"/>
    <property type="evidence" value="ECO:0007669"/>
    <property type="project" value="UniProtKB-KW"/>
</dbReference>
<dbReference type="FunFam" id="1.20.1540.10:FF:000027">
    <property type="entry name" value="Rhomboid family intramembrane serine protease"/>
    <property type="match status" value="1"/>
</dbReference>
<dbReference type="GO" id="GO:0016020">
    <property type="term" value="C:membrane"/>
    <property type="evidence" value="ECO:0007669"/>
    <property type="project" value="UniProtKB-SubCell"/>
</dbReference>
<dbReference type="Proteomes" id="UP000198324">
    <property type="component" value="Unassembled WGS sequence"/>
</dbReference>
<feature type="transmembrane region" description="Helical" evidence="5">
    <location>
        <begin position="158"/>
        <end position="181"/>
    </location>
</feature>
<sequence>MIPLRDDIPRVHKPVAVVLVIAANVLAHVLVSSQDPYLREALYRLFGVVPARYAFPDWAAFAGFPAMGALPFFTYMFLHSGWWHLVLNMWMLWIFADNIEDVMGPVRFLAFYLLCGLAALALHMLFNLAGHAPIIGASGAVAGVMGGYVTLYPRGKVVTLIPIIIIPYIVDLPAWLFLGVWFASQVVSGLVDHLALEAGGIAWWAHVGGFMAGMLLVRLFMKPERCYHCEYKGFGKGFTFSE</sequence>
<comment type="subcellular location">
    <subcellularLocation>
        <location evidence="1">Membrane</location>
        <topology evidence="1">Multi-pass membrane protein</topology>
    </subcellularLocation>
</comment>
<keyword evidence="7" id="KW-0378">Hydrolase</keyword>
<protein>
    <submittedName>
        <fullName evidence="7">Membrane associated serine protease, rhomboid family</fullName>
    </submittedName>
</protein>
<reference evidence="7 8" key="1">
    <citation type="submission" date="2017-06" db="EMBL/GenBank/DDBJ databases">
        <authorList>
            <person name="Kim H.J."/>
            <person name="Triplett B.A."/>
        </authorList>
    </citation>
    <scope>NUCLEOTIDE SEQUENCE [LARGE SCALE GENOMIC DNA]</scope>
    <source>
        <strain evidence="7 8">DSM 13116</strain>
    </source>
</reference>
<keyword evidence="3 5" id="KW-1133">Transmembrane helix</keyword>
<feature type="transmembrane region" description="Helical" evidence="5">
    <location>
        <begin position="132"/>
        <end position="151"/>
    </location>
</feature>
<dbReference type="InterPro" id="IPR035952">
    <property type="entry name" value="Rhomboid-like_sf"/>
</dbReference>
<dbReference type="SUPFAM" id="SSF144091">
    <property type="entry name" value="Rhomboid-like"/>
    <property type="match status" value="1"/>
</dbReference>
<dbReference type="PANTHER" id="PTHR43731">
    <property type="entry name" value="RHOMBOID PROTEASE"/>
    <property type="match status" value="1"/>
</dbReference>
<dbReference type="Pfam" id="PF01694">
    <property type="entry name" value="Rhomboid"/>
    <property type="match status" value="1"/>
</dbReference>
<feature type="transmembrane region" description="Helical" evidence="5">
    <location>
        <begin position="201"/>
        <end position="221"/>
    </location>
</feature>
<dbReference type="RefSeq" id="WP_089272976.1">
    <property type="nucleotide sequence ID" value="NZ_FZOC01000002.1"/>
</dbReference>
<feature type="domain" description="Peptidase S54 rhomboid" evidence="6">
    <location>
        <begin position="72"/>
        <end position="221"/>
    </location>
</feature>
<evidence type="ECO:0000256" key="4">
    <source>
        <dbReference type="ARBA" id="ARBA00023136"/>
    </source>
</evidence>
<dbReference type="OrthoDB" id="9813074at2"/>
<organism evidence="7 8">
    <name type="scientific">Humidesulfovibrio mexicanus</name>
    <dbReference type="NCBI Taxonomy" id="147047"/>
    <lineage>
        <taxon>Bacteria</taxon>
        <taxon>Pseudomonadati</taxon>
        <taxon>Thermodesulfobacteriota</taxon>
        <taxon>Desulfovibrionia</taxon>
        <taxon>Desulfovibrionales</taxon>
        <taxon>Desulfovibrionaceae</taxon>
        <taxon>Humidesulfovibrio</taxon>
    </lineage>
</organism>
<feature type="transmembrane region" description="Helical" evidence="5">
    <location>
        <begin position="108"/>
        <end position="126"/>
    </location>
</feature>
<dbReference type="Gene3D" id="1.20.1540.10">
    <property type="entry name" value="Rhomboid-like"/>
    <property type="match status" value="1"/>
</dbReference>